<keyword evidence="5" id="KW-0788">Thiol protease</keyword>
<organism evidence="9 10">
    <name type="scientific">Cerrena zonata</name>
    <dbReference type="NCBI Taxonomy" id="2478898"/>
    <lineage>
        <taxon>Eukaryota</taxon>
        <taxon>Fungi</taxon>
        <taxon>Dikarya</taxon>
        <taxon>Basidiomycota</taxon>
        <taxon>Agaricomycotina</taxon>
        <taxon>Agaricomycetes</taxon>
        <taxon>Polyporales</taxon>
        <taxon>Cerrenaceae</taxon>
        <taxon>Cerrena</taxon>
    </lineage>
</organism>
<dbReference type="AlphaFoldDB" id="A0AAW0GL67"/>
<reference evidence="9 10" key="1">
    <citation type="submission" date="2022-09" db="EMBL/GenBank/DDBJ databases">
        <authorList>
            <person name="Palmer J.M."/>
        </authorList>
    </citation>
    <scope>NUCLEOTIDE SEQUENCE [LARGE SCALE GENOMIC DNA]</scope>
    <source>
        <strain evidence="9 10">DSM 7382</strain>
    </source>
</reference>
<evidence type="ECO:0000313" key="9">
    <source>
        <dbReference type="EMBL" id="KAK7690963.1"/>
    </source>
</evidence>
<evidence type="ECO:0000256" key="1">
    <source>
        <dbReference type="ARBA" id="ARBA00022723"/>
    </source>
</evidence>
<dbReference type="PANTHER" id="PTHR24006">
    <property type="entry name" value="UBIQUITIN CARBOXYL-TERMINAL HYDROLASE"/>
    <property type="match status" value="1"/>
</dbReference>
<dbReference type="GO" id="GO:0004843">
    <property type="term" value="F:cysteine-type deubiquitinase activity"/>
    <property type="evidence" value="ECO:0007669"/>
    <property type="project" value="UniProtKB-UniRule"/>
</dbReference>
<dbReference type="PROSITE" id="PS50271">
    <property type="entry name" value="ZF_UBP"/>
    <property type="match status" value="1"/>
</dbReference>
<dbReference type="GO" id="GO:0005634">
    <property type="term" value="C:nucleus"/>
    <property type="evidence" value="ECO:0007669"/>
    <property type="project" value="TreeGrafter"/>
</dbReference>
<feature type="domain" description="UBP-type" evidence="8">
    <location>
        <begin position="18"/>
        <end position="142"/>
    </location>
</feature>
<dbReference type="GO" id="GO:0006508">
    <property type="term" value="P:proteolysis"/>
    <property type="evidence" value="ECO:0007669"/>
    <property type="project" value="UniProtKB-KW"/>
</dbReference>
<keyword evidence="5" id="KW-0378">Hydrolase</keyword>
<dbReference type="InterPro" id="IPR001394">
    <property type="entry name" value="Peptidase_C19_UCH"/>
</dbReference>
<dbReference type="InterPro" id="IPR001607">
    <property type="entry name" value="Znf_UBP"/>
</dbReference>
<dbReference type="SUPFAM" id="SSF57850">
    <property type="entry name" value="RING/U-box"/>
    <property type="match status" value="1"/>
</dbReference>
<dbReference type="InterPro" id="IPR018200">
    <property type="entry name" value="USP_CS"/>
</dbReference>
<dbReference type="GO" id="GO:0016579">
    <property type="term" value="P:protein deubiquitination"/>
    <property type="evidence" value="ECO:0007669"/>
    <property type="project" value="InterPro"/>
</dbReference>
<feature type="domain" description="USP" evidence="7">
    <location>
        <begin position="180"/>
        <end position="512"/>
    </location>
</feature>
<dbReference type="Gene3D" id="3.90.70.10">
    <property type="entry name" value="Cysteine proteinases"/>
    <property type="match status" value="1"/>
</dbReference>
<protein>
    <recommendedName>
        <fullName evidence="5">Ubiquitin carboxyl-terminal hydrolase</fullName>
        <ecNumber evidence="5">3.4.19.12</ecNumber>
    </recommendedName>
</protein>
<evidence type="ECO:0000313" key="10">
    <source>
        <dbReference type="Proteomes" id="UP001385951"/>
    </source>
</evidence>
<dbReference type="Proteomes" id="UP001385951">
    <property type="component" value="Unassembled WGS sequence"/>
</dbReference>
<dbReference type="EMBL" id="JASBNA010000006">
    <property type="protein sequence ID" value="KAK7690963.1"/>
    <property type="molecule type" value="Genomic_DNA"/>
</dbReference>
<dbReference type="Pfam" id="PF02148">
    <property type="entry name" value="zf-UBP"/>
    <property type="match status" value="1"/>
</dbReference>
<name>A0AAW0GL67_9APHY</name>
<proteinExistence type="inferred from homology"/>
<accession>A0AAW0GL67</accession>
<keyword evidence="5" id="KW-0645">Protease</keyword>
<keyword evidence="2 4" id="KW-0863">Zinc-finger</keyword>
<keyword evidence="1" id="KW-0479">Metal-binding</keyword>
<comment type="caution">
    <text evidence="9">The sequence shown here is derived from an EMBL/GenBank/DDBJ whole genome shotgun (WGS) entry which is preliminary data.</text>
</comment>
<dbReference type="Gene3D" id="3.30.40.10">
    <property type="entry name" value="Zinc/RING finger domain, C3HC4 (zinc finger)"/>
    <property type="match status" value="1"/>
</dbReference>
<gene>
    <name evidence="9" type="ORF">QCA50_006066</name>
</gene>
<evidence type="ECO:0000259" key="8">
    <source>
        <dbReference type="PROSITE" id="PS50271"/>
    </source>
</evidence>
<dbReference type="PROSITE" id="PS00973">
    <property type="entry name" value="USP_2"/>
    <property type="match status" value="1"/>
</dbReference>
<evidence type="ECO:0000259" key="7">
    <source>
        <dbReference type="PROSITE" id="PS50235"/>
    </source>
</evidence>
<comment type="similarity">
    <text evidence="5">Belongs to the peptidase C19 family.</text>
</comment>
<dbReference type="PROSITE" id="PS50235">
    <property type="entry name" value="USP_3"/>
    <property type="match status" value="1"/>
</dbReference>
<dbReference type="InterPro" id="IPR050164">
    <property type="entry name" value="Peptidase_C19"/>
</dbReference>
<evidence type="ECO:0000256" key="6">
    <source>
        <dbReference type="SAM" id="Coils"/>
    </source>
</evidence>
<evidence type="ECO:0000256" key="2">
    <source>
        <dbReference type="ARBA" id="ARBA00022771"/>
    </source>
</evidence>
<dbReference type="SUPFAM" id="SSF54001">
    <property type="entry name" value="Cysteine proteinases"/>
    <property type="match status" value="1"/>
</dbReference>
<evidence type="ECO:0000256" key="4">
    <source>
        <dbReference type="PROSITE-ProRule" id="PRU00502"/>
    </source>
</evidence>
<keyword evidence="6" id="KW-0175">Coiled coil</keyword>
<evidence type="ECO:0000256" key="5">
    <source>
        <dbReference type="RuleBase" id="RU366025"/>
    </source>
</evidence>
<evidence type="ECO:0000256" key="3">
    <source>
        <dbReference type="ARBA" id="ARBA00022833"/>
    </source>
</evidence>
<dbReference type="GO" id="GO:0005829">
    <property type="term" value="C:cytosol"/>
    <property type="evidence" value="ECO:0007669"/>
    <property type="project" value="TreeGrafter"/>
</dbReference>
<dbReference type="InterPro" id="IPR038765">
    <property type="entry name" value="Papain-like_cys_pep_sf"/>
</dbReference>
<comment type="catalytic activity">
    <reaction evidence="5">
        <text>Thiol-dependent hydrolysis of ester, thioester, amide, peptide and isopeptide bonds formed by the C-terminal Gly of ubiquitin (a 76-residue protein attached to proteins as an intracellular targeting signal).</text>
        <dbReference type="EC" id="3.4.19.12"/>
    </reaction>
</comment>
<dbReference type="PROSITE" id="PS00972">
    <property type="entry name" value="USP_1"/>
    <property type="match status" value="1"/>
</dbReference>
<dbReference type="Pfam" id="PF00443">
    <property type="entry name" value="UCH"/>
    <property type="match status" value="1"/>
</dbReference>
<sequence>MSYSSTSLSLGTEDVPRGTCPHLQSVDDHIQSELIQKYKRVVSWNTSRSYETQQPSKRRKLSTPTCGTCNVSLPRPFVCLHCSYSGCWSQSHIQDHLSDAGHYFCADAKSGSIFCNECEDFVYDTTVSEAYASTTLALEEKYTTFQVSKKSREHYRPWSPNDKDTAALRGTMSVPCLGRRGLFNLGQTCFLNVVLQSFLANPLLRNYFLSDKHNHRLCARRKDGKDCTCCEMDVLFSEVYSGNEAPLGPTTFLSTTWRASSELSGYAQQDAHECFISALNQIHATSRGKTELSCICIVHSTFDGLLQSDVKCKKCGNVTTATDPMLDISLDLKSKVGEIGQEYTLASCLRRFTQPEELAATEYSCDKCGRGSASKRLSIRKLPPVLSFQFKRFEYKSADRSTAQKIEAVVRFPANLNMAEYTTLVMKAQETDREKGQKAEGSAPSMYTGPQTMYEYDLFAVIRHDGQIDNGHYTCYARYQDEWYHFDDDKVTPSSLGECLRSQAYMCFYVKRHLDYKPYMTPSYVVAREAEAVKEKEREREKEAAEAARLKEVDDAILAAV</sequence>
<dbReference type="GO" id="GO:0008270">
    <property type="term" value="F:zinc ion binding"/>
    <property type="evidence" value="ECO:0007669"/>
    <property type="project" value="UniProtKB-KW"/>
</dbReference>
<keyword evidence="3" id="KW-0862">Zinc</keyword>
<feature type="coiled-coil region" evidence="6">
    <location>
        <begin position="526"/>
        <end position="553"/>
    </location>
</feature>
<dbReference type="InterPro" id="IPR013083">
    <property type="entry name" value="Znf_RING/FYVE/PHD"/>
</dbReference>
<dbReference type="InterPro" id="IPR028889">
    <property type="entry name" value="USP"/>
</dbReference>
<keyword evidence="5" id="KW-0833">Ubl conjugation pathway</keyword>
<dbReference type="PANTHER" id="PTHR24006:SF937">
    <property type="entry name" value="UBIQUITIN CARBOXYL-TERMINAL HYDROLASE"/>
    <property type="match status" value="1"/>
</dbReference>
<dbReference type="EC" id="3.4.19.12" evidence="5"/>
<keyword evidence="10" id="KW-1185">Reference proteome</keyword>